<name>A0A937CS96_9BURK</name>
<comment type="caution">
    <text evidence="4">The sequence shown here is derived from an EMBL/GenBank/DDBJ whole genome shotgun (WGS) entry which is preliminary data.</text>
</comment>
<evidence type="ECO:0000256" key="2">
    <source>
        <dbReference type="SAM" id="SignalP"/>
    </source>
</evidence>
<dbReference type="RefSeq" id="WP_201672781.1">
    <property type="nucleotide sequence ID" value="NZ_JAEQNE010000001.1"/>
</dbReference>
<evidence type="ECO:0000313" key="4">
    <source>
        <dbReference type="EMBL" id="MBL0390213.1"/>
    </source>
</evidence>
<reference evidence="4 5" key="1">
    <citation type="journal article" date="2017" name="Int. J. Syst. Evol. Microbiol.">
        <title>Ramlibacter monticola sp. nov., isolated from forest soil.</title>
        <authorList>
            <person name="Chaudhary D.K."/>
            <person name="Kim J."/>
        </authorList>
    </citation>
    <scope>NUCLEOTIDE SEQUENCE [LARGE SCALE GENOMIC DNA]</scope>
    <source>
        <strain evidence="4 5">KACC 19175</strain>
    </source>
</reference>
<evidence type="ECO:0000259" key="3">
    <source>
        <dbReference type="SMART" id="SM00062"/>
    </source>
</evidence>
<dbReference type="SUPFAM" id="SSF53850">
    <property type="entry name" value="Periplasmic binding protein-like II"/>
    <property type="match status" value="1"/>
</dbReference>
<gene>
    <name evidence="4" type="ORF">JJ685_03580</name>
</gene>
<keyword evidence="5" id="KW-1185">Reference proteome</keyword>
<dbReference type="PANTHER" id="PTHR35936">
    <property type="entry name" value="MEMBRANE-BOUND LYTIC MUREIN TRANSGLYCOSYLASE F"/>
    <property type="match status" value="1"/>
</dbReference>
<dbReference type="EMBL" id="JAEQNE010000001">
    <property type="protein sequence ID" value="MBL0390213.1"/>
    <property type="molecule type" value="Genomic_DNA"/>
</dbReference>
<dbReference type="Gene3D" id="3.40.190.10">
    <property type="entry name" value="Periplasmic binding protein-like II"/>
    <property type="match status" value="2"/>
</dbReference>
<dbReference type="Pfam" id="PF00497">
    <property type="entry name" value="SBP_bac_3"/>
    <property type="match status" value="1"/>
</dbReference>
<dbReference type="InterPro" id="IPR001638">
    <property type="entry name" value="Solute-binding_3/MltF_N"/>
</dbReference>
<organism evidence="4 5">
    <name type="scientific">Ramlibacter monticola</name>
    <dbReference type="NCBI Taxonomy" id="1926872"/>
    <lineage>
        <taxon>Bacteria</taxon>
        <taxon>Pseudomonadati</taxon>
        <taxon>Pseudomonadota</taxon>
        <taxon>Betaproteobacteria</taxon>
        <taxon>Burkholderiales</taxon>
        <taxon>Comamonadaceae</taxon>
        <taxon>Ramlibacter</taxon>
    </lineage>
</organism>
<dbReference type="PROSITE" id="PS51257">
    <property type="entry name" value="PROKAR_LIPOPROTEIN"/>
    <property type="match status" value="1"/>
</dbReference>
<protein>
    <submittedName>
        <fullName evidence="4">Transporter substrate-binding domain-containing protein</fullName>
    </submittedName>
</protein>
<evidence type="ECO:0000313" key="5">
    <source>
        <dbReference type="Proteomes" id="UP000599109"/>
    </source>
</evidence>
<dbReference type="SMART" id="SM00062">
    <property type="entry name" value="PBPb"/>
    <property type="match status" value="1"/>
</dbReference>
<keyword evidence="1 2" id="KW-0732">Signal</keyword>
<dbReference type="PANTHER" id="PTHR35936:SF17">
    <property type="entry name" value="ARGININE-BINDING EXTRACELLULAR PROTEIN ARTP"/>
    <property type="match status" value="1"/>
</dbReference>
<feature type="domain" description="Solute-binding protein family 3/N-terminal" evidence="3">
    <location>
        <begin position="36"/>
        <end position="253"/>
    </location>
</feature>
<feature type="signal peptide" evidence="2">
    <location>
        <begin position="1"/>
        <end position="18"/>
    </location>
</feature>
<dbReference type="AlphaFoldDB" id="A0A937CS96"/>
<proteinExistence type="predicted"/>
<sequence>MLKFLIVALAMSLTSACATPPPVTDAVRSELAPSGKLRAGMNLGNALFTQKDPANGALRGVSVDLMRELGSRLGVPVEFVVYETPGQVADAAESGAWDVAVLAIEQARARTIAFSPAMTEIEATYVVHKDSPLRAAAQVDGAGVRIAASEKAGYELYLTRTVRNAILIRPKGFPAAVELFNARGADALAALKPQLLESMAMLPEARMVEGNFMIVNHGLGTPRNRPTAAAYLQAFVTDLVASGFIARSIAASGVQGLAAVK</sequence>
<dbReference type="Proteomes" id="UP000599109">
    <property type="component" value="Unassembled WGS sequence"/>
</dbReference>
<feature type="chain" id="PRO_5036706509" evidence="2">
    <location>
        <begin position="19"/>
        <end position="261"/>
    </location>
</feature>
<accession>A0A937CS96</accession>
<evidence type="ECO:0000256" key="1">
    <source>
        <dbReference type="ARBA" id="ARBA00022729"/>
    </source>
</evidence>